<dbReference type="NCBIfam" id="TIGR00225">
    <property type="entry name" value="prc"/>
    <property type="match status" value="1"/>
</dbReference>
<dbReference type="SMART" id="SM00228">
    <property type="entry name" value="PDZ"/>
    <property type="match status" value="1"/>
</dbReference>
<evidence type="ECO:0000256" key="3">
    <source>
        <dbReference type="ARBA" id="ARBA00022801"/>
    </source>
</evidence>
<dbReference type="SMART" id="SM00245">
    <property type="entry name" value="TSPc"/>
    <property type="match status" value="1"/>
</dbReference>
<dbReference type="SUPFAM" id="SSF50156">
    <property type="entry name" value="PDZ domain-like"/>
    <property type="match status" value="1"/>
</dbReference>
<dbReference type="AlphaFoldDB" id="A0A3R9PHI1"/>
<dbReference type="Pfam" id="PF03572">
    <property type="entry name" value="Peptidase_S41"/>
    <property type="match status" value="1"/>
</dbReference>
<dbReference type="GO" id="GO:0008236">
    <property type="term" value="F:serine-type peptidase activity"/>
    <property type="evidence" value="ECO:0007669"/>
    <property type="project" value="UniProtKB-KW"/>
</dbReference>
<organism evidence="8 9">
    <name type="scientific">Salibacterium salarium</name>
    <dbReference type="NCBI Taxonomy" id="284579"/>
    <lineage>
        <taxon>Bacteria</taxon>
        <taxon>Bacillati</taxon>
        <taxon>Bacillota</taxon>
        <taxon>Bacilli</taxon>
        <taxon>Bacillales</taxon>
        <taxon>Bacillaceae</taxon>
    </lineage>
</organism>
<dbReference type="PROSITE" id="PS50106">
    <property type="entry name" value="PDZ"/>
    <property type="match status" value="1"/>
</dbReference>
<gene>
    <name evidence="8" type="ORF">D7Z54_24410</name>
</gene>
<proteinExistence type="inferred from homology"/>
<keyword evidence="2 5" id="KW-0645">Protease</keyword>
<keyword evidence="9" id="KW-1185">Reference proteome</keyword>
<dbReference type="GO" id="GO:0030288">
    <property type="term" value="C:outer membrane-bounded periplasmic space"/>
    <property type="evidence" value="ECO:0007669"/>
    <property type="project" value="TreeGrafter"/>
</dbReference>
<dbReference type="Pfam" id="PF01471">
    <property type="entry name" value="PG_binding_1"/>
    <property type="match status" value="1"/>
</dbReference>
<dbReference type="RefSeq" id="WP_125560006.1">
    <property type="nucleotide sequence ID" value="NZ_RBVX01000032.1"/>
</dbReference>
<dbReference type="InterPro" id="IPR036366">
    <property type="entry name" value="PGBDSf"/>
</dbReference>
<evidence type="ECO:0000256" key="2">
    <source>
        <dbReference type="ARBA" id="ARBA00022670"/>
    </source>
</evidence>
<dbReference type="GO" id="GO:0004175">
    <property type="term" value="F:endopeptidase activity"/>
    <property type="evidence" value="ECO:0007669"/>
    <property type="project" value="TreeGrafter"/>
</dbReference>
<evidence type="ECO:0000256" key="1">
    <source>
        <dbReference type="ARBA" id="ARBA00009179"/>
    </source>
</evidence>
<comment type="caution">
    <text evidence="8">The sequence shown here is derived from an EMBL/GenBank/DDBJ whole genome shotgun (WGS) entry which is preliminary data.</text>
</comment>
<dbReference type="Gene3D" id="1.10.101.10">
    <property type="entry name" value="PGBD-like superfamily/PGBD"/>
    <property type="match status" value="1"/>
</dbReference>
<evidence type="ECO:0000256" key="4">
    <source>
        <dbReference type="ARBA" id="ARBA00022825"/>
    </source>
</evidence>
<dbReference type="GO" id="GO:0007165">
    <property type="term" value="P:signal transduction"/>
    <property type="evidence" value="ECO:0007669"/>
    <property type="project" value="TreeGrafter"/>
</dbReference>
<dbReference type="Gene3D" id="2.30.42.10">
    <property type="match status" value="1"/>
</dbReference>
<reference evidence="8 9" key="1">
    <citation type="submission" date="2018-10" db="EMBL/GenBank/DDBJ databases">
        <title>Draft genome sequence of Bacillus salarius IM0101, isolated from a hypersaline soil in Inner Mongolia, China.</title>
        <authorList>
            <person name="Yamprayoonswat W."/>
            <person name="Boonvisut S."/>
            <person name="Jumpathong W."/>
            <person name="Sittihan S."/>
            <person name="Ruangsuj P."/>
            <person name="Wanthongcharoen S."/>
            <person name="Thongpramul N."/>
            <person name="Pimmason S."/>
            <person name="Yu B."/>
            <person name="Yasawong M."/>
        </authorList>
    </citation>
    <scope>NUCLEOTIDE SEQUENCE [LARGE SCALE GENOMIC DNA]</scope>
    <source>
        <strain evidence="8 9">IM0101</strain>
    </source>
</reference>
<evidence type="ECO:0000256" key="6">
    <source>
        <dbReference type="SAM" id="MobiDB-lite"/>
    </source>
</evidence>
<dbReference type="Gene3D" id="3.90.226.10">
    <property type="entry name" value="2-enoyl-CoA Hydratase, Chain A, domain 1"/>
    <property type="match status" value="1"/>
</dbReference>
<dbReference type="CDD" id="cd06782">
    <property type="entry name" value="cpPDZ_CPP-like"/>
    <property type="match status" value="1"/>
</dbReference>
<dbReference type="InterPro" id="IPR002477">
    <property type="entry name" value="Peptidoglycan-bd-like"/>
</dbReference>
<dbReference type="EMBL" id="RBVX01000032">
    <property type="protein sequence ID" value="RSL30780.1"/>
    <property type="molecule type" value="Genomic_DNA"/>
</dbReference>
<evidence type="ECO:0000259" key="7">
    <source>
        <dbReference type="PROSITE" id="PS50106"/>
    </source>
</evidence>
<sequence length="502" mass="54605">MEWKTKLASAVTGAVLISGIGGVYAGMNINDEVDNDASRSASNAAEQIQQEGENSQDGEENSDSVKEELDKIEQVYEMIDDGYVEDVDKEKLFEGALNGMVDKLGDPHSAYMDQDTASQFSQQLESSFEGIGAEVSMVDDTVTIVSPFGGSPAEEAGLQPNDQILEVDGESTEGETLNETVLKIRGEKGSTVTLTVQRQGSSEPFEVDVERDEIPVETVNSEVKEQNGQSIGVLELTSFSESTADEFEEHLNSLEEKSIDGLVIDVRGNPGGYLESVEDIGDLIIPGEEPVVQIEDPNGEKTRSISTLDEKKDYPIVGLIDEGSVSASEILAAALKEAGDYDLVGQTTYGKGTVQQSTDLGDGSQLKLSMYKWLTSDGNWINEEGVEPTVEVEQPEYFYSAVLSPDDPLEIEMSGEQVEIAQQMLTGLGHDPERTDGYFDEATGNAVRAYQESVEDLPVIGTIDEETANRMNQDLLELIQNPEHDNQLNTALELIDEKISEQ</sequence>
<keyword evidence="4 5" id="KW-0720">Serine protease</keyword>
<dbReference type="InterPro" id="IPR029045">
    <property type="entry name" value="ClpP/crotonase-like_dom_sf"/>
</dbReference>
<dbReference type="FunFam" id="2.30.42.10:FF:000063">
    <property type="entry name" value="Peptidase, S41 family"/>
    <property type="match status" value="1"/>
</dbReference>
<dbReference type="Pfam" id="PF22694">
    <property type="entry name" value="CtpB_N-like"/>
    <property type="match status" value="1"/>
</dbReference>
<dbReference type="SUPFAM" id="SSF47090">
    <property type="entry name" value="PGBD-like"/>
    <property type="match status" value="1"/>
</dbReference>
<protein>
    <submittedName>
        <fullName evidence="8">PDZ domain-containing protein</fullName>
    </submittedName>
</protein>
<evidence type="ECO:0000313" key="9">
    <source>
        <dbReference type="Proteomes" id="UP000275076"/>
    </source>
</evidence>
<evidence type="ECO:0000313" key="8">
    <source>
        <dbReference type="EMBL" id="RSL30780.1"/>
    </source>
</evidence>
<dbReference type="InterPro" id="IPR036365">
    <property type="entry name" value="PGBD-like_sf"/>
</dbReference>
<keyword evidence="3 5" id="KW-0378">Hydrolase</keyword>
<dbReference type="PANTHER" id="PTHR32060:SF29">
    <property type="entry name" value="CARBOXY-TERMINAL PROCESSING PROTEASE CTPB"/>
    <property type="match status" value="1"/>
</dbReference>
<dbReference type="OrthoDB" id="9812068at2"/>
<name>A0A3R9PHI1_9BACI</name>
<dbReference type="Gene3D" id="3.30.750.44">
    <property type="match status" value="1"/>
</dbReference>
<dbReference type="InterPro" id="IPR036034">
    <property type="entry name" value="PDZ_sf"/>
</dbReference>
<dbReference type="InterPro" id="IPR004447">
    <property type="entry name" value="Peptidase_S41A"/>
</dbReference>
<feature type="domain" description="PDZ" evidence="7">
    <location>
        <begin position="121"/>
        <end position="199"/>
    </location>
</feature>
<dbReference type="InterPro" id="IPR055210">
    <property type="entry name" value="CtpA/B_N"/>
</dbReference>
<dbReference type="InterPro" id="IPR001478">
    <property type="entry name" value="PDZ"/>
</dbReference>
<dbReference type="InterPro" id="IPR005151">
    <property type="entry name" value="Tail-specific_protease"/>
</dbReference>
<dbReference type="SUPFAM" id="SSF52096">
    <property type="entry name" value="ClpP/crotonase"/>
    <property type="match status" value="1"/>
</dbReference>
<dbReference type="GO" id="GO:0006508">
    <property type="term" value="P:proteolysis"/>
    <property type="evidence" value="ECO:0007669"/>
    <property type="project" value="UniProtKB-KW"/>
</dbReference>
<comment type="similarity">
    <text evidence="1 5">Belongs to the peptidase S41A family.</text>
</comment>
<evidence type="ECO:0000256" key="5">
    <source>
        <dbReference type="RuleBase" id="RU004404"/>
    </source>
</evidence>
<accession>A0A3R9PHI1</accession>
<dbReference type="CDD" id="cd07560">
    <property type="entry name" value="Peptidase_S41_CPP"/>
    <property type="match status" value="1"/>
</dbReference>
<dbReference type="Proteomes" id="UP000275076">
    <property type="component" value="Unassembled WGS sequence"/>
</dbReference>
<dbReference type="PANTHER" id="PTHR32060">
    <property type="entry name" value="TAIL-SPECIFIC PROTEASE"/>
    <property type="match status" value="1"/>
</dbReference>
<dbReference type="Pfam" id="PF13180">
    <property type="entry name" value="PDZ_2"/>
    <property type="match status" value="1"/>
</dbReference>
<feature type="region of interest" description="Disordered" evidence="6">
    <location>
        <begin position="35"/>
        <end position="66"/>
    </location>
</feature>